<evidence type="ECO:0000256" key="10">
    <source>
        <dbReference type="ARBA" id="ARBA00022723"/>
    </source>
</evidence>
<name>A0ABT4CTJ4_9CLOT</name>
<gene>
    <name evidence="14" type="primary">rnhB</name>
    <name evidence="18" type="ORF">OXH55_17320</name>
</gene>
<dbReference type="InterPro" id="IPR012337">
    <property type="entry name" value="RNaseH-like_sf"/>
</dbReference>
<keyword evidence="8 14" id="KW-0963">Cytoplasm</keyword>
<dbReference type="InterPro" id="IPR001352">
    <property type="entry name" value="RNase_HII/HIII"/>
</dbReference>
<evidence type="ECO:0000256" key="11">
    <source>
        <dbReference type="ARBA" id="ARBA00022759"/>
    </source>
</evidence>
<comment type="caution">
    <text evidence="18">The sequence shown here is derived from an EMBL/GenBank/DDBJ whole genome shotgun (WGS) entry which is preliminary data.</text>
</comment>
<evidence type="ECO:0000259" key="17">
    <source>
        <dbReference type="PROSITE" id="PS51975"/>
    </source>
</evidence>
<evidence type="ECO:0000256" key="15">
    <source>
        <dbReference type="PROSITE-ProRule" id="PRU01319"/>
    </source>
</evidence>
<feature type="domain" description="RNase H type-2" evidence="17">
    <location>
        <begin position="71"/>
        <end position="261"/>
    </location>
</feature>
<evidence type="ECO:0000256" key="14">
    <source>
        <dbReference type="HAMAP-Rule" id="MF_00052"/>
    </source>
</evidence>
<feature type="binding site" evidence="14 15">
    <location>
        <position position="78"/>
    </location>
    <ligand>
        <name>a divalent metal cation</name>
        <dbReference type="ChEBI" id="CHEBI:60240"/>
    </ligand>
</feature>
<evidence type="ECO:0000256" key="8">
    <source>
        <dbReference type="ARBA" id="ARBA00022490"/>
    </source>
</evidence>
<comment type="function">
    <text evidence="3 14 16">Endonuclease that specifically degrades the RNA of RNA-DNA hybrids.</text>
</comment>
<dbReference type="RefSeq" id="WP_268051628.1">
    <property type="nucleotide sequence ID" value="NZ_JAPQES010000007.1"/>
</dbReference>
<accession>A0ABT4CTJ4</accession>
<dbReference type="PROSITE" id="PS51975">
    <property type="entry name" value="RNASE_H_2"/>
    <property type="match status" value="1"/>
</dbReference>
<dbReference type="HAMAP" id="MF_00052_B">
    <property type="entry name" value="RNase_HII_B"/>
    <property type="match status" value="1"/>
</dbReference>
<reference evidence="18" key="1">
    <citation type="submission" date="2022-12" db="EMBL/GenBank/DDBJ databases">
        <authorList>
            <person name="Wang J."/>
        </authorList>
    </citation>
    <scope>NUCLEOTIDE SEQUENCE</scope>
    <source>
        <strain evidence="18">HY-42-06</strain>
    </source>
</reference>
<dbReference type="InterPro" id="IPR024567">
    <property type="entry name" value="RNase_HII/HIII_dom"/>
</dbReference>
<keyword evidence="19" id="KW-1185">Reference proteome</keyword>
<evidence type="ECO:0000313" key="19">
    <source>
        <dbReference type="Proteomes" id="UP001079657"/>
    </source>
</evidence>
<proteinExistence type="inferred from homology"/>
<dbReference type="SUPFAM" id="SSF53098">
    <property type="entry name" value="Ribonuclease H-like"/>
    <property type="match status" value="1"/>
</dbReference>
<evidence type="ECO:0000256" key="13">
    <source>
        <dbReference type="ARBA" id="ARBA00023211"/>
    </source>
</evidence>
<keyword evidence="13 14" id="KW-0464">Manganese</keyword>
<comment type="catalytic activity">
    <reaction evidence="1 14 15 16">
        <text>Endonucleolytic cleavage to 5'-phosphomonoester.</text>
        <dbReference type="EC" id="3.1.26.4"/>
    </reaction>
</comment>
<dbReference type="GO" id="GO:0004523">
    <property type="term" value="F:RNA-DNA hybrid ribonuclease activity"/>
    <property type="evidence" value="ECO:0007669"/>
    <property type="project" value="UniProtKB-EC"/>
</dbReference>
<dbReference type="Pfam" id="PF01351">
    <property type="entry name" value="RNase_HII"/>
    <property type="match status" value="1"/>
</dbReference>
<evidence type="ECO:0000313" key="18">
    <source>
        <dbReference type="EMBL" id="MCY6372395.1"/>
    </source>
</evidence>
<comment type="cofactor">
    <cofactor evidence="2">
        <name>Mg(2+)</name>
        <dbReference type="ChEBI" id="CHEBI:18420"/>
    </cofactor>
</comment>
<keyword evidence="10 14" id="KW-0479">Metal-binding</keyword>
<dbReference type="Proteomes" id="UP001079657">
    <property type="component" value="Unassembled WGS sequence"/>
</dbReference>
<dbReference type="NCBIfam" id="NF000594">
    <property type="entry name" value="PRK00015.1-1"/>
    <property type="match status" value="1"/>
</dbReference>
<dbReference type="CDD" id="cd07182">
    <property type="entry name" value="RNase_HII_bacteria_HII_like"/>
    <property type="match status" value="1"/>
</dbReference>
<dbReference type="EC" id="3.1.26.4" evidence="6 14"/>
<dbReference type="NCBIfam" id="NF000595">
    <property type="entry name" value="PRK00015.1-3"/>
    <property type="match status" value="1"/>
</dbReference>
<protein>
    <recommendedName>
        <fullName evidence="7 14">Ribonuclease HII</fullName>
        <shortName evidence="14">RNase HII</shortName>
        <ecNumber evidence="6 14">3.1.26.4</ecNumber>
    </recommendedName>
</protein>
<keyword evidence="11 14" id="KW-0255">Endonuclease</keyword>
<evidence type="ECO:0000256" key="7">
    <source>
        <dbReference type="ARBA" id="ARBA00019179"/>
    </source>
</evidence>
<keyword evidence="12 14" id="KW-0378">Hydrolase</keyword>
<evidence type="ECO:0000256" key="4">
    <source>
        <dbReference type="ARBA" id="ARBA00004496"/>
    </source>
</evidence>
<evidence type="ECO:0000256" key="12">
    <source>
        <dbReference type="ARBA" id="ARBA00022801"/>
    </source>
</evidence>
<dbReference type="EMBL" id="JAPQES010000007">
    <property type="protein sequence ID" value="MCY6372395.1"/>
    <property type="molecule type" value="Genomic_DNA"/>
</dbReference>
<comment type="cofactor">
    <cofactor evidence="14 15">
        <name>Mn(2+)</name>
        <dbReference type="ChEBI" id="CHEBI:29035"/>
    </cofactor>
    <cofactor evidence="14 15">
        <name>Mg(2+)</name>
        <dbReference type="ChEBI" id="CHEBI:18420"/>
    </cofactor>
    <text evidence="14 15">Manganese or magnesium. Binds 1 divalent metal ion per monomer in the absence of substrate. May bind a second metal ion after substrate binding.</text>
</comment>
<dbReference type="PANTHER" id="PTHR10954">
    <property type="entry name" value="RIBONUCLEASE H2 SUBUNIT A"/>
    <property type="match status" value="1"/>
</dbReference>
<evidence type="ECO:0000256" key="2">
    <source>
        <dbReference type="ARBA" id="ARBA00001946"/>
    </source>
</evidence>
<dbReference type="PANTHER" id="PTHR10954:SF18">
    <property type="entry name" value="RIBONUCLEASE HII"/>
    <property type="match status" value="1"/>
</dbReference>
<sequence length="261" mass="29791">MKSSDVKKYISSALKYNDCDYDSILNFLEKDNRKTVQKLSENVRKSIINREKEINRVKNLYNFDRKFLENGYIVGVDEVGRGPLAGPIVAAAVVLDLNYESDSDLILHINDSKKLSLKLREELDKIIKEKAISYSIVQIDNNEIDNKGIAWSNNEVLKRAYEGVKIKPNLILSDGYAIKNCAYPNEFVVKGDAKSASIACASIIAKVYRDNLMKKYADTYSKYEFDKNVGYGTQNHIKAIKKYGPTHIHRKSFLKNILNMF</sequence>
<keyword evidence="9 14" id="KW-0540">Nuclease</keyword>
<dbReference type="Gene3D" id="3.30.420.10">
    <property type="entry name" value="Ribonuclease H-like superfamily/Ribonuclease H"/>
    <property type="match status" value="1"/>
</dbReference>
<feature type="binding site" evidence="14 15">
    <location>
        <position position="77"/>
    </location>
    <ligand>
        <name>a divalent metal cation</name>
        <dbReference type="ChEBI" id="CHEBI:60240"/>
    </ligand>
</feature>
<comment type="subcellular location">
    <subcellularLocation>
        <location evidence="4 14">Cytoplasm</location>
    </subcellularLocation>
</comment>
<feature type="binding site" evidence="14 15">
    <location>
        <position position="174"/>
    </location>
    <ligand>
        <name>a divalent metal cation</name>
        <dbReference type="ChEBI" id="CHEBI:60240"/>
    </ligand>
</feature>
<comment type="similarity">
    <text evidence="5 14 16">Belongs to the RNase HII family.</text>
</comment>
<organism evidence="18 19">
    <name type="scientific">Clostridium ganghwense</name>
    <dbReference type="NCBI Taxonomy" id="312089"/>
    <lineage>
        <taxon>Bacteria</taxon>
        <taxon>Bacillati</taxon>
        <taxon>Bacillota</taxon>
        <taxon>Clostridia</taxon>
        <taxon>Eubacteriales</taxon>
        <taxon>Clostridiaceae</taxon>
        <taxon>Clostridium</taxon>
    </lineage>
</organism>
<evidence type="ECO:0000256" key="5">
    <source>
        <dbReference type="ARBA" id="ARBA00007383"/>
    </source>
</evidence>
<evidence type="ECO:0000256" key="16">
    <source>
        <dbReference type="RuleBase" id="RU003515"/>
    </source>
</evidence>
<evidence type="ECO:0000256" key="1">
    <source>
        <dbReference type="ARBA" id="ARBA00000077"/>
    </source>
</evidence>
<dbReference type="InterPro" id="IPR036397">
    <property type="entry name" value="RNaseH_sf"/>
</dbReference>
<evidence type="ECO:0000256" key="3">
    <source>
        <dbReference type="ARBA" id="ARBA00004065"/>
    </source>
</evidence>
<evidence type="ECO:0000256" key="9">
    <source>
        <dbReference type="ARBA" id="ARBA00022722"/>
    </source>
</evidence>
<dbReference type="InterPro" id="IPR022898">
    <property type="entry name" value="RNase_HII"/>
</dbReference>
<evidence type="ECO:0000256" key="6">
    <source>
        <dbReference type="ARBA" id="ARBA00012180"/>
    </source>
</evidence>